<dbReference type="Proteomes" id="UP000197783">
    <property type="component" value="Unassembled WGS sequence"/>
</dbReference>
<comment type="caution">
    <text evidence="1">The sequence shown here is derived from an EMBL/GenBank/DDBJ whole genome shotgun (WGS) entry which is preliminary data.</text>
</comment>
<dbReference type="RefSeq" id="WP_281250977.1">
    <property type="nucleotide sequence ID" value="NZ_NBBJ01000001.1"/>
</dbReference>
<sequence length="41" mass="4326">MASNAARGLPYDAVKSAADKLVADGKTVSQITYRDILAQTD</sequence>
<evidence type="ECO:0000313" key="1">
    <source>
        <dbReference type="EMBL" id="OWK32340.1"/>
    </source>
</evidence>
<proteinExistence type="predicted"/>
<gene>
    <name evidence="1" type="ORF">SPMU_06630</name>
</gene>
<keyword evidence="2" id="KW-1185">Reference proteome</keyword>
<organism evidence="1 2">
    <name type="scientific">Sphingomonas mucosissima</name>
    <dbReference type="NCBI Taxonomy" id="370959"/>
    <lineage>
        <taxon>Bacteria</taxon>
        <taxon>Pseudomonadati</taxon>
        <taxon>Pseudomonadota</taxon>
        <taxon>Alphaproteobacteria</taxon>
        <taxon>Sphingomonadales</taxon>
        <taxon>Sphingomonadaceae</taxon>
        <taxon>Sphingomonas</taxon>
    </lineage>
</organism>
<protein>
    <submittedName>
        <fullName evidence="1">Uncharacterized protein</fullName>
    </submittedName>
</protein>
<dbReference type="EMBL" id="NBBJ01000001">
    <property type="protein sequence ID" value="OWK32340.1"/>
    <property type="molecule type" value="Genomic_DNA"/>
</dbReference>
<accession>A0A245ZRJ3</accession>
<name>A0A245ZRJ3_9SPHN</name>
<dbReference type="AlphaFoldDB" id="A0A245ZRJ3"/>
<reference evidence="1 2" key="1">
    <citation type="submission" date="2017-03" db="EMBL/GenBank/DDBJ databases">
        <title>Genome sequence of Sphingomonas mucosissima DSM 17494.</title>
        <authorList>
            <person name="Poehlein A."/>
            <person name="Wuebbeler J.H."/>
            <person name="Steinbuechel A."/>
            <person name="Daniel R."/>
        </authorList>
    </citation>
    <scope>NUCLEOTIDE SEQUENCE [LARGE SCALE GENOMIC DNA]</scope>
    <source>
        <strain evidence="1 2">DSM 17494</strain>
    </source>
</reference>
<evidence type="ECO:0000313" key="2">
    <source>
        <dbReference type="Proteomes" id="UP000197783"/>
    </source>
</evidence>